<protein>
    <recommendedName>
        <fullName evidence="2">Clr5 domain-containing protein</fullName>
    </recommendedName>
</protein>
<dbReference type="OMA" id="RKWSSPM"/>
<keyword evidence="4" id="KW-1185">Reference proteome</keyword>
<feature type="region of interest" description="Disordered" evidence="1">
    <location>
        <begin position="290"/>
        <end position="312"/>
    </location>
</feature>
<name>A0A1L9WIV8_ASPA1</name>
<reference evidence="4" key="1">
    <citation type="journal article" date="2017" name="Genome Biol.">
        <title>Comparative genomics reveals high biological diversity and specific adaptations in the industrially and medically important fungal genus Aspergillus.</title>
        <authorList>
            <person name="de Vries R.P."/>
            <person name="Riley R."/>
            <person name="Wiebenga A."/>
            <person name="Aguilar-Osorio G."/>
            <person name="Amillis S."/>
            <person name="Uchima C.A."/>
            <person name="Anderluh G."/>
            <person name="Asadollahi M."/>
            <person name="Askin M."/>
            <person name="Barry K."/>
            <person name="Battaglia E."/>
            <person name="Bayram O."/>
            <person name="Benocci T."/>
            <person name="Braus-Stromeyer S.A."/>
            <person name="Caldana C."/>
            <person name="Canovas D."/>
            <person name="Cerqueira G.C."/>
            <person name="Chen F."/>
            <person name="Chen W."/>
            <person name="Choi C."/>
            <person name="Clum A."/>
            <person name="Dos Santos R.A."/>
            <person name="Damasio A.R."/>
            <person name="Diallinas G."/>
            <person name="Emri T."/>
            <person name="Fekete E."/>
            <person name="Flipphi M."/>
            <person name="Freyberg S."/>
            <person name="Gallo A."/>
            <person name="Gournas C."/>
            <person name="Habgood R."/>
            <person name="Hainaut M."/>
            <person name="Harispe M.L."/>
            <person name="Henrissat B."/>
            <person name="Hilden K.S."/>
            <person name="Hope R."/>
            <person name="Hossain A."/>
            <person name="Karabika E."/>
            <person name="Karaffa L."/>
            <person name="Karanyi Z."/>
            <person name="Krasevec N."/>
            <person name="Kuo A."/>
            <person name="Kusch H."/>
            <person name="LaButti K."/>
            <person name="Lagendijk E.L."/>
            <person name="Lapidus A."/>
            <person name="Levasseur A."/>
            <person name="Lindquist E."/>
            <person name="Lipzen A."/>
            <person name="Logrieco A.F."/>
            <person name="MacCabe A."/>
            <person name="Maekelae M.R."/>
            <person name="Malavazi I."/>
            <person name="Melin P."/>
            <person name="Meyer V."/>
            <person name="Mielnichuk N."/>
            <person name="Miskei M."/>
            <person name="Molnar A.P."/>
            <person name="Mule G."/>
            <person name="Ngan C.Y."/>
            <person name="Orejas M."/>
            <person name="Orosz E."/>
            <person name="Ouedraogo J.P."/>
            <person name="Overkamp K.M."/>
            <person name="Park H.-S."/>
            <person name="Perrone G."/>
            <person name="Piumi F."/>
            <person name="Punt P.J."/>
            <person name="Ram A.F."/>
            <person name="Ramon A."/>
            <person name="Rauscher S."/>
            <person name="Record E."/>
            <person name="Riano-Pachon D.M."/>
            <person name="Robert V."/>
            <person name="Roehrig J."/>
            <person name="Ruller R."/>
            <person name="Salamov A."/>
            <person name="Salih N.S."/>
            <person name="Samson R.A."/>
            <person name="Sandor E."/>
            <person name="Sanguinetti M."/>
            <person name="Schuetze T."/>
            <person name="Sepcic K."/>
            <person name="Shelest E."/>
            <person name="Sherlock G."/>
            <person name="Sophianopoulou V."/>
            <person name="Squina F.M."/>
            <person name="Sun H."/>
            <person name="Susca A."/>
            <person name="Todd R.B."/>
            <person name="Tsang A."/>
            <person name="Unkles S.E."/>
            <person name="van de Wiele N."/>
            <person name="van Rossen-Uffink D."/>
            <person name="Oliveira J.V."/>
            <person name="Vesth T.C."/>
            <person name="Visser J."/>
            <person name="Yu J.-H."/>
            <person name="Zhou M."/>
            <person name="Andersen M.R."/>
            <person name="Archer D.B."/>
            <person name="Baker S.E."/>
            <person name="Benoit I."/>
            <person name="Brakhage A.A."/>
            <person name="Braus G.H."/>
            <person name="Fischer R."/>
            <person name="Frisvad J.C."/>
            <person name="Goldman G.H."/>
            <person name="Houbraken J."/>
            <person name="Oakley B."/>
            <person name="Pocsi I."/>
            <person name="Scazzocchio C."/>
            <person name="Seiboth B."/>
            <person name="vanKuyk P.A."/>
            <person name="Wortman J."/>
            <person name="Dyer P.S."/>
            <person name="Grigoriev I.V."/>
        </authorList>
    </citation>
    <scope>NUCLEOTIDE SEQUENCE [LARGE SCALE GENOMIC DNA]</scope>
    <source>
        <strain evidence="4">ATCC 16872 / CBS 172.66 / WB 5094</strain>
    </source>
</reference>
<evidence type="ECO:0000259" key="2">
    <source>
        <dbReference type="Pfam" id="PF14420"/>
    </source>
</evidence>
<dbReference type="InterPro" id="IPR025676">
    <property type="entry name" value="Clr5_dom"/>
</dbReference>
<dbReference type="Proteomes" id="UP000184546">
    <property type="component" value="Unassembled WGS sequence"/>
</dbReference>
<dbReference type="GeneID" id="30977725"/>
<proteinExistence type="predicted"/>
<accession>A0A1L9WIV8</accession>
<feature type="region of interest" description="Disordered" evidence="1">
    <location>
        <begin position="42"/>
        <end position="100"/>
    </location>
</feature>
<organism evidence="3 4">
    <name type="scientific">Aspergillus aculeatus (strain ATCC 16872 / CBS 172.66 / WB 5094)</name>
    <dbReference type="NCBI Taxonomy" id="690307"/>
    <lineage>
        <taxon>Eukaryota</taxon>
        <taxon>Fungi</taxon>
        <taxon>Dikarya</taxon>
        <taxon>Ascomycota</taxon>
        <taxon>Pezizomycotina</taxon>
        <taxon>Eurotiomycetes</taxon>
        <taxon>Eurotiomycetidae</taxon>
        <taxon>Eurotiales</taxon>
        <taxon>Aspergillaceae</taxon>
        <taxon>Aspergillus</taxon>
        <taxon>Aspergillus subgen. Circumdati</taxon>
    </lineage>
</organism>
<dbReference type="Pfam" id="PF14420">
    <property type="entry name" value="Clr5"/>
    <property type="match status" value="1"/>
</dbReference>
<gene>
    <name evidence="3" type="ORF">ASPACDRAFT_63600</name>
</gene>
<sequence>MKNSIPSDVWERKKALIAQLYKDEEWPLKQVIKKIRSDDFNPSETQLRSRLKKWRVTKPSRQTRKKSNDSQQEGSGDDSGREGGSPKHRAAIVSPKSRATATDLSVSESDWFMNGSFAPSEELPVTVPLDHAWAPVLAQQSPLNQPNKQRDPSRASMTSPLLEDVMVNPAASLAPTFQEHAYGFTTESCMQTPVSSSAPTAPIQWSIPQWYSMPMAPGAQSLPMPFYSSAPLSPPIDPAMHLMSPPGPPRVFTPQTPPTANISRQQLSDLHDDSAQLWKRTMSAPYVHDTAGGHPRLEQKGMQSTALDRKASLPSKATNQHDMGLMTPPPSFFPHGQHSAMCAPIYTYPGTETLVHRPPSIDF</sequence>
<feature type="compositionally biased region" description="Basic residues" evidence="1">
    <location>
        <begin position="49"/>
        <end position="65"/>
    </location>
</feature>
<feature type="domain" description="Clr5" evidence="2">
    <location>
        <begin position="7"/>
        <end position="58"/>
    </location>
</feature>
<dbReference type="AlphaFoldDB" id="A0A1L9WIV8"/>
<evidence type="ECO:0000313" key="4">
    <source>
        <dbReference type="Proteomes" id="UP000184546"/>
    </source>
</evidence>
<dbReference type="RefSeq" id="XP_020052461.1">
    <property type="nucleotide sequence ID" value="XM_020203911.1"/>
</dbReference>
<dbReference type="EMBL" id="KV878986">
    <property type="protein sequence ID" value="OJJ96121.1"/>
    <property type="molecule type" value="Genomic_DNA"/>
</dbReference>
<dbReference type="VEuPathDB" id="FungiDB:ASPACDRAFT_63600"/>
<evidence type="ECO:0000256" key="1">
    <source>
        <dbReference type="SAM" id="MobiDB-lite"/>
    </source>
</evidence>
<dbReference type="OrthoDB" id="5308957at2759"/>
<evidence type="ECO:0000313" key="3">
    <source>
        <dbReference type="EMBL" id="OJJ96121.1"/>
    </source>
</evidence>